<dbReference type="CDD" id="cd00093">
    <property type="entry name" value="HTH_XRE"/>
    <property type="match status" value="1"/>
</dbReference>
<dbReference type="InterPro" id="IPR001387">
    <property type="entry name" value="Cro/C1-type_HTH"/>
</dbReference>
<accession>A0A916J4B2</accession>
<evidence type="ECO:0000259" key="1">
    <source>
        <dbReference type="PROSITE" id="PS50943"/>
    </source>
</evidence>
<dbReference type="EMBL" id="CAJQUM010000001">
    <property type="protein sequence ID" value="CAG4883711.1"/>
    <property type="molecule type" value="Genomic_DNA"/>
</dbReference>
<dbReference type="PROSITE" id="PS50943">
    <property type="entry name" value="HTH_CROC1"/>
    <property type="match status" value="1"/>
</dbReference>
<dbReference type="GO" id="GO:0003677">
    <property type="term" value="F:DNA binding"/>
    <property type="evidence" value="ECO:0007669"/>
    <property type="project" value="InterPro"/>
</dbReference>
<dbReference type="RefSeq" id="WP_220635644.1">
    <property type="nucleotide sequence ID" value="NZ_CAJQUM010000001.1"/>
</dbReference>
<dbReference type="Pfam" id="PF12844">
    <property type="entry name" value="HTH_19"/>
    <property type="match status" value="1"/>
</dbReference>
<dbReference type="Proteomes" id="UP000742786">
    <property type="component" value="Unassembled WGS sequence"/>
</dbReference>
<dbReference type="Gene3D" id="1.10.260.40">
    <property type="entry name" value="lambda repressor-like DNA-binding domains"/>
    <property type="match status" value="1"/>
</dbReference>
<reference evidence="2" key="1">
    <citation type="submission" date="2021-04" db="EMBL/GenBank/DDBJ databases">
        <authorList>
            <person name="Hornung B."/>
        </authorList>
    </citation>
    <scope>NUCLEOTIDE SEQUENCE</scope>
    <source>
        <strain evidence="2">G5G6</strain>
    </source>
</reference>
<proteinExistence type="predicted"/>
<evidence type="ECO:0000313" key="3">
    <source>
        <dbReference type="Proteomes" id="UP000742786"/>
    </source>
</evidence>
<evidence type="ECO:0000313" key="2">
    <source>
        <dbReference type="EMBL" id="CAG4883711.1"/>
    </source>
</evidence>
<dbReference type="InterPro" id="IPR010982">
    <property type="entry name" value="Lambda_DNA-bd_dom_sf"/>
</dbReference>
<feature type="domain" description="HTH cro/C1-type" evidence="1">
    <location>
        <begin position="83"/>
        <end position="122"/>
    </location>
</feature>
<dbReference type="SUPFAM" id="SSF47413">
    <property type="entry name" value="lambda repressor-like DNA-binding domains"/>
    <property type="match status" value="1"/>
</dbReference>
<comment type="caution">
    <text evidence="2">The sequence shown here is derived from an EMBL/GenBank/DDBJ whole genome shotgun (WGS) entry which is preliminary data.</text>
</comment>
<organism evidence="2 3">
    <name type="scientific">Georgfuchsia toluolica</name>
    <dbReference type="NCBI Taxonomy" id="424218"/>
    <lineage>
        <taxon>Bacteria</taxon>
        <taxon>Pseudomonadati</taxon>
        <taxon>Pseudomonadota</taxon>
        <taxon>Betaproteobacteria</taxon>
        <taxon>Nitrosomonadales</taxon>
        <taxon>Sterolibacteriaceae</taxon>
        <taxon>Georgfuchsia</taxon>
    </lineage>
</organism>
<sequence length="181" mass="19979">MALGFAYVAAVKPLPAAELQHFLDRRKQVSDTMANKKNTELVISSVPPPPPEEGIGQRIQEKRQEYKISVDQLAALTSKYDSAGKSGISRATIYAYESGGTKPGARELRLLCLALNVSPNWLLLGYEWNQAENAASQLANALIDLLDQAESSKLFISDKGKLNSRSDTHARFLFEVKDEKK</sequence>
<gene>
    <name evidence="2" type="ORF">GTOL_11594</name>
</gene>
<protein>
    <recommendedName>
        <fullName evidence="1">HTH cro/C1-type domain-containing protein</fullName>
    </recommendedName>
</protein>
<dbReference type="SMART" id="SM00530">
    <property type="entry name" value="HTH_XRE"/>
    <property type="match status" value="1"/>
</dbReference>
<keyword evidence="3" id="KW-1185">Reference proteome</keyword>
<name>A0A916J4B2_9PROT</name>
<dbReference type="AlphaFoldDB" id="A0A916J4B2"/>